<evidence type="ECO:0000313" key="2">
    <source>
        <dbReference type="Proteomes" id="UP001165960"/>
    </source>
</evidence>
<proteinExistence type="predicted"/>
<sequence length="109" mass="12880">MDFELSQFRAFEATFNGEVHGFFFHFRQALIKNLKIKKELFDKYLNDGKEKCRFAITQFAALAFVPPEHTGLGFEALLENAYMKKHSIIFKGYLMLSNLGYCWYIQSYR</sequence>
<protein>
    <submittedName>
        <fullName evidence="1">Uncharacterized protein</fullName>
    </submittedName>
</protein>
<accession>A0ACC2T653</accession>
<evidence type="ECO:0000313" key="1">
    <source>
        <dbReference type="EMBL" id="KAJ9070078.1"/>
    </source>
</evidence>
<dbReference type="EMBL" id="QTSX02003593">
    <property type="protein sequence ID" value="KAJ9070078.1"/>
    <property type="molecule type" value="Genomic_DNA"/>
</dbReference>
<dbReference type="Proteomes" id="UP001165960">
    <property type="component" value="Unassembled WGS sequence"/>
</dbReference>
<keyword evidence="2" id="KW-1185">Reference proteome</keyword>
<name>A0ACC2T653_9FUNG</name>
<organism evidence="1 2">
    <name type="scientific">Entomophthora muscae</name>
    <dbReference type="NCBI Taxonomy" id="34485"/>
    <lineage>
        <taxon>Eukaryota</taxon>
        <taxon>Fungi</taxon>
        <taxon>Fungi incertae sedis</taxon>
        <taxon>Zoopagomycota</taxon>
        <taxon>Entomophthoromycotina</taxon>
        <taxon>Entomophthoromycetes</taxon>
        <taxon>Entomophthorales</taxon>
        <taxon>Entomophthoraceae</taxon>
        <taxon>Entomophthora</taxon>
    </lineage>
</organism>
<comment type="caution">
    <text evidence="1">The sequence shown here is derived from an EMBL/GenBank/DDBJ whole genome shotgun (WGS) entry which is preliminary data.</text>
</comment>
<reference evidence="1" key="1">
    <citation type="submission" date="2022-04" db="EMBL/GenBank/DDBJ databases">
        <title>Genome of the entomopathogenic fungus Entomophthora muscae.</title>
        <authorList>
            <person name="Elya C."/>
            <person name="Lovett B.R."/>
            <person name="Lee E."/>
            <person name="Macias A.M."/>
            <person name="Hajek A.E."/>
            <person name="De Bivort B.L."/>
            <person name="Kasson M.T."/>
            <person name="De Fine Licht H.H."/>
            <person name="Stajich J.E."/>
        </authorList>
    </citation>
    <scope>NUCLEOTIDE SEQUENCE</scope>
    <source>
        <strain evidence="1">Berkeley</strain>
    </source>
</reference>
<gene>
    <name evidence="1" type="ORF">DSO57_1012134</name>
</gene>